<name>A0A4R7B6X8_9NEIS</name>
<dbReference type="InterPro" id="IPR016181">
    <property type="entry name" value="Acyl_CoA_acyltransferase"/>
</dbReference>
<dbReference type="Proteomes" id="UP000295611">
    <property type="component" value="Unassembled WGS sequence"/>
</dbReference>
<feature type="domain" description="N-acetyltransferase" evidence="3">
    <location>
        <begin position="5"/>
        <end position="145"/>
    </location>
</feature>
<evidence type="ECO:0000256" key="2">
    <source>
        <dbReference type="ARBA" id="ARBA00023315"/>
    </source>
</evidence>
<dbReference type="PANTHER" id="PTHR43877">
    <property type="entry name" value="AMINOALKYLPHOSPHONATE N-ACETYLTRANSFERASE-RELATED-RELATED"/>
    <property type="match status" value="1"/>
</dbReference>
<keyword evidence="4" id="KW-0689">Ribosomal protein</keyword>
<evidence type="ECO:0000313" key="4">
    <source>
        <dbReference type="EMBL" id="TDR80223.1"/>
    </source>
</evidence>
<dbReference type="InterPro" id="IPR050832">
    <property type="entry name" value="Bact_Acetyltransf"/>
</dbReference>
<dbReference type="Pfam" id="PF00583">
    <property type="entry name" value="Acetyltransf_1"/>
    <property type="match status" value="1"/>
</dbReference>
<dbReference type="InterPro" id="IPR000182">
    <property type="entry name" value="GNAT_dom"/>
</dbReference>
<dbReference type="PROSITE" id="PS51186">
    <property type="entry name" value="GNAT"/>
    <property type="match status" value="1"/>
</dbReference>
<keyword evidence="2" id="KW-0012">Acyltransferase</keyword>
<sequence>MPTPVIVRPASEHDWPVLELIFQLSRQAAFHWQSSADFIQGQLRAQSEGECIWVAEENDGRIVGFVSVWPANDFIHHLYTAPDRQGLGIGPALLRALPDWGQRRYTLKCLALNLPARRFYDRQGFQALELGDGEDGPYWLLAHPA</sequence>
<dbReference type="CDD" id="cd04301">
    <property type="entry name" value="NAT_SF"/>
    <property type="match status" value="1"/>
</dbReference>
<dbReference type="AlphaFoldDB" id="A0A4R7B6X8"/>
<comment type="caution">
    <text evidence="4">The sequence shown here is derived from an EMBL/GenBank/DDBJ whole genome shotgun (WGS) entry which is preliminary data.</text>
</comment>
<dbReference type="PANTHER" id="PTHR43877:SF2">
    <property type="entry name" value="AMINOALKYLPHOSPHONATE N-ACETYLTRANSFERASE-RELATED"/>
    <property type="match status" value="1"/>
</dbReference>
<reference evidence="4 5" key="1">
    <citation type="submission" date="2019-03" db="EMBL/GenBank/DDBJ databases">
        <title>Genomic Encyclopedia of Type Strains, Phase III (KMG-III): the genomes of soil and plant-associated and newly described type strains.</title>
        <authorList>
            <person name="Whitman W."/>
        </authorList>
    </citation>
    <scope>NUCLEOTIDE SEQUENCE [LARGE SCALE GENOMIC DNA]</scope>
    <source>
        <strain evidence="4 5">CECT 8976</strain>
    </source>
</reference>
<protein>
    <submittedName>
        <fullName evidence="4">Ribosomal protein S18 acetylase RimI-like enzyme</fullName>
    </submittedName>
</protein>
<keyword evidence="1" id="KW-0808">Transferase</keyword>
<evidence type="ECO:0000259" key="3">
    <source>
        <dbReference type="PROSITE" id="PS51186"/>
    </source>
</evidence>
<organism evidence="4 5">
    <name type="scientific">Paludibacterium purpuratum</name>
    <dbReference type="NCBI Taxonomy" id="1144873"/>
    <lineage>
        <taxon>Bacteria</taxon>
        <taxon>Pseudomonadati</taxon>
        <taxon>Pseudomonadota</taxon>
        <taxon>Betaproteobacteria</taxon>
        <taxon>Neisseriales</taxon>
        <taxon>Chromobacteriaceae</taxon>
        <taxon>Paludibacterium</taxon>
    </lineage>
</organism>
<dbReference type="EMBL" id="SNZP01000005">
    <property type="protein sequence ID" value="TDR80223.1"/>
    <property type="molecule type" value="Genomic_DNA"/>
</dbReference>
<keyword evidence="4" id="KW-0687">Ribonucleoprotein</keyword>
<dbReference type="RefSeq" id="WP_133679637.1">
    <property type="nucleotide sequence ID" value="NZ_SNZP01000005.1"/>
</dbReference>
<dbReference type="OrthoDB" id="8595358at2"/>
<proteinExistence type="predicted"/>
<accession>A0A4R7B6X8</accession>
<evidence type="ECO:0000256" key="1">
    <source>
        <dbReference type="ARBA" id="ARBA00022679"/>
    </source>
</evidence>
<dbReference type="Gene3D" id="3.40.630.30">
    <property type="match status" value="1"/>
</dbReference>
<dbReference type="SUPFAM" id="SSF55729">
    <property type="entry name" value="Acyl-CoA N-acyltransferases (Nat)"/>
    <property type="match status" value="1"/>
</dbReference>
<gene>
    <name evidence="4" type="ORF">DFP86_10578</name>
</gene>
<dbReference type="GO" id="GO:0005840">
    <property type="term" value="C:ribosome"/>
    <property type="evidence" value="ECO:0007669"/>
    <property type="project" value="UniProtKB-KW"/>
</dbReference>
<keyword evidence="5" id="KW-1185">Reference proteome</keyword>
<evidence type="ECO:0000313" key="5">
    <source>
        <dbReference type="Proteomes" id="UP000295611"/>
    </source>
</evidence>
<dbReference type="GO" id="GO:0016747">
    <property type="term" value="F:acyltransferase activity, transferring groups other than amino-acyl groups"/>
    <property type="evidence" value="ECO:0007669"/>
    <property type="project" value="InterPro"/>
</dbReference>